<name>V2X3G0_MONRO</name>
<dbReference type="KEGG" id="mrr:Moror_5735"/>
<evidence type="ECO:0000313" key="3">
    <source>
        <dbReference type="EMBL" id="ESK87326.1"/>
    </source>
</evidence>
<keyword evidence="2" id="KW-1133">Transmembrane helix</keyword>
<keyword evidence="2" id="KW-0812">Transmembrane</keyword>
<sequence length="462" mass="51897">MLCLKPEGSLSATWSSHLAHTALRNEIGSADCRRVIHTSALHQQLVFLNLGTPTNVRNPAFLGNREQFRDHPQTISLRSCCTEKSIGMPKLHCSRALWSPPAVSRLPHLRIARIVLTRARYVEDQSTPLLNLFLSLQLIALGSLLLILATITLSSGISKRHPIFINFIVTWIISCASYIFMVGHPIDWEPPYELCLIQASLIYTVPSLTSASTLTLVLHIMMFFRASFPLPDIHGYGRSWYVWLVLVPYIPAIITFSLSLGIGLKHPETVRRIDSGMYCNMENQYPGKISAILVLVFMLACIILEVLICRDVRRHMSALRNEVFGHLKATLIRVLAFSAFTVVAVIMSIIFFFTDNHGPALNIIIALVPIDAVLVFGTQEDILRSWASSIRSVFDFFRNLLPSKSRSETDILSPTQERMLPRFAFVPVPLKHLTPSYDPSRPHSSSTYESTSDISRMSCVNK</sequence>
<feature type="transmembrane region" description="Helical" evidence="2">
    <location>
        <begin position="359"/>
        <end position="377"/>
    </location>
</feature>
<feature type="transmembrane region" description="Helical" evidence="2">
    <location>
        <begin position="163"/>
        <end position="181"/>
    </location>
</feature>
<organism evidence="3 4">
    <name type="scientific">Moniliophthora roreri (strain MCA 2997)</name>
    <name type="common">Cocoa frosty pod rot fungus</name>
    <name type="synonym">Crinipellis roreri</name>
    <dbReference type="NCBI Taxonomy" id="1381753"/>
    <lineage>
        <taxon>Eukaryota</taxon>
        <taxon>Fungi</taxon>
        <taxon>Dikarya</taxon>
        <taxon>Basidiomycota</taxon>
        <taxon>Agaricomycotina</taxon>
        <taxon>Agaricomycetes</taxon>
        <taxon>Agaricomycetidae</taxon>
        <taxon>Agaricales</taxon>
        <taxon>Marasmiineae</taxon>
        <taxon>Marasmiaceae</taxon>
        <taxon>Moniliophthora</taxon>
    </lineage>
</organism>
<comment type="caution">
    <text evidence="3">The sequence shown here is derived from an EMBL/GenBank/DDBJ whole genome shotgun (WGS) entry which is preliminary data.</text>
</comment>
<dbReference type="EMBL" id="AWSO01000807">
    <property type="protein sequence ID" value="ESK87326.1"/>
    <property type="molecule type" value="Genomic_DNA"/>
</dbReference>
<feature type="transmembrane region" description="Helical" evidence="2">
    <location>
        <begin position="240"/>
        <end position="262"/>
    </location>
</feature>
<feature type="region of interest" description="Disordered" evidence="1">
    <location>
        <begin position="436"/>
        <end position="462"/>
    </location>
</feature>
<feature type="transmembrane region" description="Helical" evidence="2">
    <location>
        <begin position="201"/>
        <end position="228"/>
    </location>
</feature>
<keyword evidence="2" id="KW-0472">Membrane</keyword>
<gene>
    <name evidence="3" type="ORF">Moror_5735</name>
</gene>
<dbReference type="HOGENOM" id="CLU_591952_0_0_1"/>
<feature type="transmembrane region" description="Helical" evidence="2">
    <location>
        <begin position="129"/>
        <end position="151"/>
    </location>
</feature>
<protein>
    <recommendedName>
        <fullName evidence="5">G-protein coupled receptors family 2 profile 2 domain-containing protein</fullName>
    </recommendedName>
</protein>
<feature type="compositionally biased region" description="Low complexity" evidence="1">
    <location>
        <begin position="442"/>
        <end position="455"/>
    </location>
</feature>
<accession>V2X3G0</accession>
<evidence type="ECO:0000256" key="1">
    <source>
        <dbReference type="SAM" id="MobiDB-lite"/>
    </source>
</evidence>
<dbReference type="Proteomes" id="UP000017559">
    <property type="component" value="Unassembled WGS sequence"/>
</dbReference>
<reference evidence="3 4" key="1">
    <citation type="journal article" date="2014" name="BMC Genomics">
        <title>Genome and secretome analysis of the hemibiotrophic fungal pathogen, Moniliophthora roreri, which causes frosty pod rot disease of cacao: mechanisms of the biotrophic and necrotrophic phases.</title>
        <authorList>
            <person name="Meinhardt L.W."/>
            <person name="Costa G.G.L."/>
            <person name="Thomazella D.P.T."/>
            <person name="Teixeira P.J.P.L."/>
            <person name="Carazzolle M.F."/>
            <person name="Schuster S.C."/>
            <person name="Carlson J.E."/>
            <person name="Guiltinan M.J."/>
            <person name="Mieczkowski P."/>
            <person name="Farmer A."/>
            <person name="Ramaraj T."/>
            <person name="Crozier J."/>
            <person name="Davis R.E."/>
            <person name="Shao J."/>
            <person name="Melnick R.L."/>
            <person name="Pereira G.A.G."/>
            <person name="Bailey B.A."/>
        </authorList>
    </citation>
    <scope>NUCLEOTIDE SEQUENCE [LARGE SCALE GENOMIC DNA]</scope>
    <source>
        <strain evidence="3 4">MCA 2997</strain>
    </source>
</reference>
<feature type="transmembrane region" description="Helical" evidence="2">
    <location>
        <begin position="330"/>
        <end position="353"/>
    </location>
</feature>
<dbReference type="OrthoDB" id="3046318at2759"/>
<evidence type="ECO:0008006" key="5">
    <source>
        <dbReference type="Google" id="ProtNLM"/>
    </source>
</evidence>
<dbReference type="STRING" id="1381753.V2X3G0"/>
<keyword evidence="4" id="KW-1185">Reference proteome</keyword>
<evidence type="ECO:0000313" key="4">
    <source>
        <dbReference type="Proteomes" id="UP000017559"/>
    </source>
</evidence>
<evidence type="ECO:0000256" key="2">
    <source>
        <dbReference type="SAM" id="Phobius"/>
    </source>
</evidence>
<feature type="transmembrane region" description="Helical" evidence="2">
    <location>
        <begin position="289"/>
        <end position="309"/>
    </location>
</feature>
<dbReference type="AlphaFoldDB" id="V2X3G0"/>
<proteinExistence type="predicted"/>